<dbReference type="InterPro" id="IPR051463">
    <property type="entry name" value="Peptidase_U62_metallo"/>
</dbReference>
<evidence type="ECO:0000256" key="1">
    <source>
        <dbReference type="ARBA" id="ARBA00005836"/>
    </source>
</evidence>
<proteinExistence type="inferred from homology"/>
<dbReference type="InterPro" id="IPR045569">
    <property type="entry name" value="Metalloprtase-TldD/E_C"/>
</dbReference>
<accession>A0A3P3XJ48</accession>
<dbReference type="SUPFAM" id="SSF111283">
    <property type="entry name" value="Putative modulator of DNA gyrase, PmbA/TldD"/>
    <property type="match status" value="1"/>
</dbReference>
<dbReference type="Pfam" id="PF19289">
    <property type="entry name" value="PmbA_TldD_3rd"/>
    <property type="match status" value="1"/>
</dbReference>
<gene>
    <name evidence="3" type="ORF">SPIROBIBN47_290033</name>
</gene>
<evidence type="ECO:0000313" key="3">
    <source>
        <dbReference type="EMBL" id="SLM13342.1"/>
    </source>
</evidence>
<name>A0A3P3XJ48_9SPIR</name>
<dbReference type="PANTHER" id="PTHR30624">
    <property type="entry name" value="UNCHARACTERIZED PROTEIN TLDD AND PMBA"/>
    <property type="match status" value="1"/>
</dbReference>
<dbReference type="AlphaFoldDB" id="A0A3P3XJ48"/>
<organism evidence="3">
    <name type="scientific">uncultured spirochete</name>
    <dbReference type="NCBI Taxonomy" id="156406"/>
    <lineage>
        <taxon>Bacteria</taxon>
        <taxon>Pseudomonadati</taxon>
        <taxon>Spirochaetota</taxon>
        <taxon>Spirochaetia</taxon>
        <taxon>Spirochaetales</taxon>
        <taxon>environmental samples</taxon>
    </lineage>
</organism>
<dbReference type="EMBL" id="FWDM01000022">
    <property type="protein sequence ID" value="SLM13342.1"/>
    <property type="molecule type" value="Genomic_DNA"/>
</dbReference>
<dbReference type="GO" id="GO:0005829">
    <property type="term" value="C:cytosol"/>
    <property type="evidence" value="ECO:0007669"/>
    <property type="project" value="TreeGrafter"/>
</dbReference>
<dbReference type="GO" id="GO:0008237">
    <property type="term" value="F:metallopeptidase activity"/>
    <property type="evidence" value="ECO:0007669"/>
    <property type="project" value="InterPro"/>
</dbReference>
<dbReference type="GO" id="GO:0006508">
    <property type="term" value="P:proteolysis"/>
    <property type="evidence" value="ECO:0007669"/>
    <property type="project" value="InterPro"/>
</dbReference>
<dbReference type="InterPro" id="IPR036059">
    <property type="entry name" value="TldD/PmbA_sf"/>
</dbReference>
<sequence>MPKRTHSPFLLEAKPVLGEVIEHLKPWFDYISVLATDDRGLSYFALPGETRTAEPMWVQRGFVFRAQREGKVAEYACAVLPGAAQESVSFASTRSRASASAIEIADAVRARLDSLLADPTLIAFPQIADEPAAAEFLGEIEEDPFTADPEDVLSRLAVLREKLTDGKVVVMAQSRYECVDVSRLFLSPNRSLMQSFLWSQAYLFGVARRGQMSKMSYRPASGRKGLEILRGLETSVPELAQELADLLEAVPMEPGEYEVILDPDMAGTLAHEAFGHGVETDMFFKKRAKALEYLGKRVGSDLVTMYDGAAGVDQTGSYLFDDEGTLATKTCVIENGILKGGISDTLSALALGIPRTGNGRREAYSHKAYARMTNTYFAPGTSTLEEMIASVKHGWQLSQLNSGMEDPRNWGIQLICMVGREIKDGKYTGRVASPVVCSGYVPDVLSAVSMVSSDFELGGSGACGKGHKEYAKVSSGGPYVKTRMRLG</sequence>
<feature type="domain" description="Metalloprotease TldD/E C-terminal" evidence="2">
    <location>
        <begin position="254"/>
        <end position="481"/>
    </location>
</feature>
<comment type="similarity">
    <text evidence="1">Belongs to the peptidase U62 family.</text>
</comment>
<dbReference type="PANTHER" id="PTHR30624:SF0">
    <property type="entry name" value="METALLOPROTEASE SLR0863"/>
    <property type="match status" value="1"/>
</dbReference>
<reference evidence="3" key="1">
    <citation type="submission" date="2017-02" db="EMBL/GenBank/DDBJ databases">
        <authorList>
            <person name="Regsiter A."/>
            <person name="William W."/>
        </authorList>
    </citation>
    <scope>NUCLEOTIDE SEQUENCE</scope>
    <source>
        <strain evidence="3">Bib</strain>
    </source>
</reference>
<protein>
    <submittedName>
        <fullName evidence="3">Peptidase U62 modulator of DNA gyrase</fullName>
    </submittedName>
</protein>
<evidence type="ECO:0000259" key="2">
    <source>
        <dbReference type="Pfam" id="PF19289"/>
    </source>
</evidence>